<dbReference type="SUPFAM" id="SSF52540">
    <property type="entry name" value="P-loop containing nucleoside triphosphate hydrolases"/>
    <property type="match status" value="1"/>
</dbReference>
<dbReference type="AlphaFoldDB" id="A0A0P1EIT9"/>
<sequence length="670" mass="74017">MARNDHLLSVGNEALTPMTSAMNSLTAQIDQLTEVADARSSARLATLKTRMENFSASVTMVGQVKAGKSSIVNILAGRPALLPSDVNPWTSVVTTLNINTRTEGDKRAKFTFFEQEEWDNLMVGGGRLGELANRAGADDEMDDIRRQIGEMKAKSESRLGQHFDLILGQSHQYDYFDEELIQRYVCLGDEDDPDINPKTGRFADVTKSAELYMDIPQYPIALKLCDTPGVNDTFMVREQITLRSLRGSEVCVVVLAASQALTTMDMALMRIIAQFENRQIILFVNRIDELADPVNQVPEIRDRIQDTLKQNNIDASTSVVFGSALWAEAALTGNPEILSDESREALNTFYLAAGFGDQAPSLDKIWALSGLPDLLLAMNERIAEGAGTRLLDRVRHRARNIASQIRATAVAKTLSGGEGLVRDLDGVSPEEAIATLSDQYEKKVAELTASLRAKVLERLNSAETNFVKRATDSLIAHLERNGEQGTWQYDPAGLRTLQKAAYFSFARSMRKEAGALYNTAAVDIETLYQKILGNHLGEFSIEAPIVPRVPPPLGIGRTIALDLQSTWWRRWWQRRKGFEAYAADYTRLIASEANSITKDIEENQVAAVLENVRAILSDFMREQKETLLSISASAESDPSRNAALMAGLTPQKSRDDILGDILKDLSNEAA</sequence>
<dbReference type="PANTHER" id="PTHR10465:SF0">
    <property type="entry name" value="SARCALUMENIN"/>
    <property type="match status" value="1"/>
</dbReference>
<protein>
    <submittedName>
        <fullName evidence="7">GTP-binding protein Der</fullName>
    </submittedName>
</protein>
<evidence type="ECO:0000256" key="3">
    <source>
        <dbReference type="ARBA" id="ARBA00022801"/>
    </source>
</evidence>
<organism evidence="7 8">
    <name type="scientific">Ruegeria atlantica</name>
    <dbReference type="NCBI Taxonomy" id="81569"/>
    <lineage>
        <taxon>Bacteria</taxon>
        <taxon>Pseudomonadati</taxon>
        <taxon>Pseudomonadota</taxon>
        <taxon>Alphaproteobacteria</taxon>
        <taxon>Rhodobacterales</taxon>
        <taxon>Roseobacteraceae</taxon>
        <taxon>Ruegeria</taxon>
    </lineage>
</organism>
<name>A0A0P1EIT9_9RHOB</name>
<evidence type="ECO:0000313" key="7">
    <source>
        <dbReference type="EMBL" id="CUH41845.1"/>
    </source>
</evidence>
<dbReference type="EMBL" id="CYPS01000010">
    <property type="protein sequence ID" value="CUH41845.1"/>
    <property type="molecule type" value="Genomic_DNA"/>
</dbReference>
<reference evidence="8" key="1">
    <citation type="submission" date="2015-09" db="EMBL/GenBank/DDBJ databases">
        <authorList>
            <person name="Rodrigo-Torres L."/>
            <person name="Arahal D.R."/>
        </authorList>
    </citation>
    <scope>NUCLEOTIDE SEQUENCE [LARGE SCALE GENOMIC DNA]</scope>
    <source>
        <strain evidence="8">CECT 4293</strain>
    </source>
</reference>
<dbReference type="GO" id="GO:0016020">
    <property type="term" value="C:membrane"/>
    <property type="evidence" value="ECO:0007669"/>
    <property type="project" value="UniProtKB-SubCell"/>
</dbReference>
<evidence type="ECO:0000256" key="1">
    <source>
        <dbReference type="ARBA" id="ARBA00004370"/>
    </source>
</evidence>
<dbReference type="GO" id="GO:0005525">
    <property type="term" value="F:GTP binding"/>
    <property type="evidence" value="ECO:0007669"/>
    <property type="project" value="UniProtKB-KW"/>
</dbReference>
<evidence type="ECO:0000256" key="5">
    <source>
        <dbReference type="ARBA" id="ARBA00023136"/>
    </source>
</evidence>
<accession>A0A0P1EIT9</accession>
<feature type="domain" description="Dynamin N-terminal" evidence="6">
    <location>
        <begin position="58"/>
        <end position="270"/>
    </location>
</feature>
<evidence type="ECO:0000313" key="8">
    <source>
        <dbReference type="Proteomes" id="UP000050786"/>
    </source>
</evidence>
<dbReference type="GO" id="GO:0008053">
    <property type="term" value="P:mitochondrial fusion"/>
    <property type="evidence" value="ECO:0007669"/>
    <property type="project" value="TreeGrafter"/>
</dbReference>
<evidence type="ECO:0000256" key="2">
    <source>
        <dbReference type="ARBA" id="ARBA00022741"/>
    </source>
</evidence>
<dbReference type="InterPro" id="IPR045063">
    <property type="entry name" value="Dynamin_N"/>
</dbReference>
<keyword evidence="5" id="KW-0472">Membrane</keyword>
<comment type="subcellular location">
    <subcellularLocation>
        <location evidence="1">Membrane</location>
    </subcellularLocation>
</comment>
<gene>
    <name evidence="7" type="ORF">RUM4293_00729</name>
</gene>
<proteinExistence type="predicted"/>
<dbReference type="InterPro" id="IPR027417">
    <property type="entry name" value="P-loop_NTPase"/>
</dbReference>
<dbReference type="RefSeq" id="WP_058271973.1">
    <property type="nucleotide sequence ID" value="NZ_CYPS01000010.1"/>
</dbReference>
<dbReference type="Pfam" id="PF00350">
    <property type="entry name" value="Dynamin_N"/>
    <property type="match status" value="1"/>
</dbReference>
<evidence type="ECO:0000256" key="4">
    <source>
        <dbReference type="ARBA" id="ARBA00023134"/>
    </source>
</evidence>
<dbReference type="Proteomes" id="UP000050786">
    <property type="component" value="Unassembled WGS sequence"/>
</dbReference>
<dbReference type="Gene3D" id="3.40.50.300">
    <property type="entry name" value="P-loop containing nucleotide triphosphate hydrolases"/>
    <property type="match status" value="1"/>
</dbReference>
<keyword evidence="4" id="KW-0342">GTP-binding</keyword>
<dbReference type="GO" id="GO:0003924">
    <property type="term" value="F:GTPase activity"/>
    <property type="evidence" value="ECO:0007669"/>
    <property type="project" value="InterPro"/>
</dbReference>
<keyword evidence="8" id="KW-1185">Reference proteome</keyword>
<dbReference type="PANTHER" id="PTHR10465">
    <property type="entry name" value="TRANSMEMBRANE GTPASE FZO1"/>
    <property type="match status" value="1"/>
</dbReference>
<evidence type="ECO:0000259" key="6">
    <source>
        <dbReference type="Pfam" id="PF00350"/>
    </source>
</evidence>
<keyword evidence="2" id="KW-0547">Nucleotide-binding</keyword>
<dbReference type="InterPro" id="IPR027094">
    <property type="entry name" value="Mitofusin_fam"/>
</dbReference>
<keyword evidence="3" id="KW-0378">Hydrolase</keyword>